<dbReference type="EMBL" id="FUYE01000002">
    <property type="protein sequence ID" value="SKA80343.1"/>
    <property type="molecule type" value="Genomic_DNA"/>
</dbReference>
<dbReference type="RefSeq" id="WP_078811844.1">
    <property type="nucleotide sequence ID" value="NZ_FUYE01000002.1"/>
</dbReference>
<gene>
    <name evidence="3" type="ORF">SAMN02745166_00619</name>
</gene>
<keyword evidence="1" id="KW-0732">Signal</keyword>
<dbReference type="AlphaFoldDB" id="A0A1T4WSI9"/>
<reference evidence="4" key="1">
    <citation type="submission" date="2017-02" db="EMBL/GenBank/DDBJ databases">
        <authorList>
            <person name="Varghese N."/>
            <person name="Submissions S."/>
        </authorList>
    </citation>
    <scope>NUCLEOTIDE SEQUENCE [LARGE SCALE GENOMIC DNA]</scope>
    <source>
        <strain evidence="4">ATCC 700200</strain>
    </source>
</reference>
<feature type="chain" id="PRO_5012707538" evidence="1">
    <location>
        <begin position="26"/>
        <end position="451"/>
    </location>
</feature>
<dbReference type="OrthoDB" id="9764666at2"/>
<dbReference type="Gene3D" id="2.40.160.100">
    <property type="match status" value="1"/>
</dbReference>
<dbReference type="InterPro" id="IPR025388">
    <property type="entry name" value="Alginate_export_dom"/>
</dbReference>
<name>A0A1T4WSI9_9BACT</name>
<dbReference type="Pfam" id="PF13372">
    <property type="entry name" value="Alginate_exp"/>
    <property type="match status" value="1"/>
</dbReference>
<dbReference type="InterPro" id="IPR053728">
    <property type="entry name" value="Alginate_Permeability_Chnl"/>
</dbReference>
<accession>A0A1T4WSI9</accession>
<keyword evidence="4" id="KW-1185">Reference proteome</keyword>
<feature type="signal peptide" evidence="1">
    <location>
        <begin position="1"/>
        <end position="25"/>
    </location>
</feature>
<feature type="domain" description="Alginate export" evidence="2">
    <location>
        <begin position="60"/>
        <end position="444"/>
    </location>
</feature>
<dbReference type="Proteomes" id="UP000190774">
    <property type="component" value="Unassembled WGS sequence"/>
</dbReference>
<sequence length="451" mass="50182">MKRPLPRNIGWPLGCSLGLVTVALAADAHLEPWDRVPPPADSLMVSTWRLSNDQGWQTRLAGHARTMAEAYRNPDFGLTGLSEDAWVHHRVQAFLAVDHEQDFTLAAELTWGEIQGKRGELSPVDEDEPDLLQGYIQTRWELPVGELVLRVGRQMLYYGSGRLLAHREGANQRLSHDALRLSWRHAGWQVDVLGASPVRVQSGAFDNESRFYQTQLWGLYATGPSWFGAGHGVDLYYLGLHVDESPLRPSQNEIRHTFGTRWFGQTERWRYNHELILQTGQTGEEDILAGALSLGLGRLFKHVPLSPLLGFKGDLISGGQSGGESHTFHPLFQANNYFNEGGFISPSNLWNVNPYLVLQLHRSVSLTLGVNFLWRYAADDAVYGPPFNELGGPAPNGEKYLGTAYNLALSWDPHPAFNIAFGFTHHEAGPSLTAVGGQSVDYLQVAARLEF</sequence>
<evidence type="ECO:0000259" key="2">
    <source>
        <dbReference type="Pfam" id="PF13372"/>
    </source>
</evidence>
<evidence type="ECO:0000256" key="1">
    <source>
        <dbReference type="SAM" id="SignalP"/>
    </source>
</evidence>
<protein>
    <submittedName>
        <fullName evidence="3">Alginate export</fullName>
    </submittedName>
</protein>
<evidence type="ECO:0000313" key="3">
    <source>
        <dbReference type="EMBL" id="SKA80343.1"/>
    </source>
</evidence>
<proteinExistence type="predicted"/>
<evidence type="ECO:0000313" key="4">
    <source>
        <dbReference type="Proteomes" id="UP000190774"/>
    </source>
</evidence>
<organism evidence="3 4">
    <name type="scientific">Prosthecobacter debontii</name>
    <dbReference type="NCBI Taxonomy" id="48467"/>
    <lineage>
        <taxon>Bacteria</taxon>
        <taxon>Pseudomonadati</taxon>
        <taxon>Verrucomicrobiota</taxon>
        <taxon>Verrucomicrobiia</taxon>
        <taxon>Verrucomicrobiales</taxon>
        <taxon>Verrucomicrobiaceae</taxon>
        <taxon>Prosthecobacter</taxon>
    </lineage>
</organism>
<dbReference type="STRING" id="48467.SAMN02745166_00619"/>